<reference evidence="3 4" key="1">
    <citation type="submission" date="2023-08" db="EMBL/GenBank/DDBJ databases">
        <title>The whole genome sequence of Lysobacter yananisis.</title>
        <authorList>
            <person name="Sun H."/>
        </authorList>
    </citation>
    <scope>NUCLEOTIDE SEQUENCE [LARGE SCALE GENOMIC DNA]</scope>
    <source>
        <strain evidence="3 4">SNNU513</strain>
    </source>
</reference>
<evidence type="ECO:0000256" key="1">
    <source>
        <dbReference type="SAM" id="Coils"/>
    </source>
</evidence>
<dbReference type="SUPFAM" id="SSF47413">
    <property type="entry name" value="lambda repressor-like DNA-binding domains"/>
    <property type="match status" value="1"/>
</dbReference>
<dbReference type="Pfam" id="PF13443">
    <property type="entry name" value="HTH_26"/>
    <property type="match status" value="1"/>
</dbReference>
<accession>A0ABY9P770</accession>
<dbReference type="PROSITE" id="PS50943">
    <property type="entry name" value="HTH_CROC1"/>
    <property type="match status" value="1"/>
</dbReference>
<dbReference type="InterPro" id="IPR001387">
    <property type="entry name" value="Cro/C1-type_HTH"/>
</dbReference>
<proteinExistence type="predicted"/>
<gene>
    <name evidence="3" type="ORF">RDV84_19930</name>
</gene>
<feature type="domain" description="HTH cro/C1-type" evidence="2">
    <location>
        <begin position="24"/>
        <end position="77"/>
    </location>
</feature>
<dbReference type="SMART" id="SM00530">
    <property type="entry name" value="HTH_XRE"/>
    <property type="match status" value="1"/>
</dbReference>
<evidence type="ECO:0000313" key="3">
    <source>
        <dbReference type="EMBL" id="WMT02214.1"/>
    </source>
</evidence>
<organism evidence="3 4">
    <name type="scientific">Lysobacter yananisis</name>
    <dbReference type="NCBI Taxonomy" id="1003114"/>
    <lineage>
        <taxon>Bacteria</taxon>
        <taxon>Pseudomonadati</taxon>
        <taxon>Pseudomonadota</taxon>
        <taxon>Gammaproteobacteria</taxon>
        <taxon>Lysobacterales</taxon>
        <taxon>Lysobacteraceae</taxon>
        <taxon>Lysobacter</taxon>
    </lineage>
</organism>
<sequence length="267" mass="30095">MIPAIPPPDACATMAERERLLAALKRILKERGWRYADLAAALGLSEPTIKRMLSNGRIGLDRLEQICEALDIDFFELARSARGNRDARRHLSLAQETALAAEPRLMTVFHLLCQGWQTAAIGADYGLRKPELVKLLARLDALRLIELLPGDRTRLRVARDFSWRDDGPVRARYFQLASREFLNHGFDGGDAFFALEIRELSEASAATLRRKLDKLVAEFKEAADLDIGLPPERRRSVGMLAASRPWVFSLVESLREAEPAADKPRRR</sequence>
<dbReference type="RefSeq" id="WP_309151349.1">
    <property type="nucleotide sequence ID" value="NZ_CP133568.1"/>
</dbReference>
<dbReference type="Gene3D" id="1.10.260.40">
    <property type="entry name" value="lambda repressor-like DNA-binding domains"/>
    <property type="match status" value="1"/>
</dbReference>
<dbReference type="Proteomes" id="UP001229313">
    <property type="component" value="Chromosome"/>
</dbReference>
<keyword evidence="1" id="KW-0175">Coiled coil</keyword>
<dbReference type="EMBL" id="CP133568">
    <property type="protein sequence ID" value="WMT02214.1"/>
    <property type="molecule type" value="Genomic_DNA"/>
</dbReference>
<protein>
    <submittedName>
        <fullName evidence="3">Helix-turn-helix transcriptional regulator</fullName>
    </submittedName>
</protein>
<keyword evidence="4" id="KW-1185">Reference proteome</keyword>
<evidence type="ECO:0000259" key="2">
    <source>
        <dbReference type="PROSITE" id="PS50943"/>
    </source>
</evidence>
<dbReference type="CDD" id="cd00093">
    <property type="entry name" value="HTH_XRE"/>
    <property type="match status" value="1"/>
</dbReference>
<dbReference type="InterPro" id="IPR010982">
    <property type="entry name" value="Lambda_DNA-bd_dom_sf"/>
</dbReference>
<name>A0ABY9P770_9GAMM</name>
<feature type="coiled-coil region" evidence="1">
    <location>
        <begin position="198"/>
        <end position="225"/>
    </location>
</feature>
<evidence type="ECO:0000313" key="4">
    <source>
        <dbReference type="Proteomes" id="UP001229313"/>
    </source>
</evidence>